<evidence type="ECO:0000259" key="2">
    <source>
        <dbReference type="Pfam" id="PF01556"/>
    </source>
</evidence>
<protein>
    <recommendedName>
        <fullName evidence="2">Chaperone DnaJ C-terminal domain-containing protein</fullName>
    </recommendedName>
</protein>
<reference evidence="4" key="1">
    <citation type="submission" date="2013-03" db="EMBL/GenBank/DDBJ databases">
        <title>The Genome Sequence of Anopheles christyi ACHKN1017.</title>
        <authorList>
            <consortium name="The Broad Institute Genomics Platform"/>
            <person name="Neafsey D.E."/>
            <person name="Besansky N."/>
            <person name="Walker B."/>
            <person name="Young S.K."/>
            <person name="Zeng Q."/>
            <person name="Gargeya S."/>
            <person name="Fitzgerald M."/>
            <person name="Haas B."/>
            <person name="Abouelleil A."/>
            <person name="Allen A.W."/>
            <person name="Alvarado L."/>
            <person name="Arachchi H.M."/>
            <person name="Berlin A.M."/>
            <person name="Chapman S.B."/>
            <person name="Gainer-Dewar J."/>
            <person name="Goldberg J."/>
            <person name="Griggs A."/>
            <person name="Gujja S."/>
            <person name="Hansen M."/>
            <person name="Howarth C."/>
            <person name="Imamovic A."/>
            <person name="Ireland A."/>
            <person name="Larimer J."/>
            <person name="McCowan C."/>
            <person name="Murphy C."/>
            <person name="Pearson M."/>
            <person name="Poon T.W."/>
            <person name="Priest M."/>
            <person name="Roberts A."/>
            <person name="Saif S."/>
            <person name="Shea T."/>
            <person name="Sisk P."/>
            <person name="Sykes S."/>
            <person name="Wortman J."/>
            <person name="Nusbaum C."/>
            <person name="Birren B."/>
        </authorList>
    </citation>
    <scope>NUCLEOTIDE SEQUENCE [LARGE SCALE GENOMIC DNA]</scope>
    <source>
        <strain evidence="4">ACHKN1017</strain>
    </source>
</reference>
<dbReference type="GO" id="GO:0005829">
    <property type="term" value="C:cytosol"/>
    <property type="evidence" value="ECO:0007669"/>
    <property type="project" value="TreeGrafter"/>
</dbReference>
<evidence type="ECO:0000313" key="4">
    <source>
        <dbReference type="Proteomes" id="UP000075881"/>
    </source>
</evidence>
<dbReference type="Gene3D" id="2.60.260.20">
    <property type="entry name" value="Urease metallochaperone UreE, N-terminal domain"/>
    <property type="match status" value="1"/>
</dbReference>
<reference evidence="3" key="2">
    <citation type="submission" date="2020-05" db="UniProtKB">
        <authorList>
            <consortium name="EnsemblMetazoa"/>
        </authorList>
    </citation>
    <scope>IDENTIFICATION</scope>
    <source>
        <strain evidence="3">ACHKN1017</strain>
    </source>
</reference>
<dbReference type="GO" id="GO:0006457">
    <property type="term" value="P:protein folding"/>
    <property type="evidence" value="ECO:0007669"/>
    <property type="project" value="InterPro"/>
</dbReference>
<dbReference type="InterPro" id="IPR002939">
    <property type="entry name" value="DnaJ_C"/>
</dbReference>
<accession>A0A182KC32</accession>
<dbReference type="PANTHER" id="PTHR24078:SF576">
    <property type="entry name" value="AT19485P-RELATED"/>
    <property type="match status" value="1"/>
</dbReference>
<dbReference type="InterPro" id="IPR051339">
    <property type="entry name" value="DnaJ_subfamily_B"/>
</dbReference>
<dbReference type="EnsemblMetazoa" id="ACHR008319-RA">
    <property type="protein sequence ID" value="ACHR008319-PA"/>
    <property type="gene ID" value="ACHR008319"/>
</dbReference>
<keyword evidence="1" id="KW-0143">Chaperone</keyword>
<name>A0A182KC32_9DIPT</name>
<dbReference type="Pfam" id="PF01556">
    <property type="entry name" value="DnaJ_C"/>
    <property type="match status" value="1"/>
</dbReference>
<organism evidence="3 4">
    <name type="scientific">Anopheles christyi</name>
    <dbReference type="NCBI Taxonomy" id="43041"/>
    <lineage>
        <taxon>Eukaryota</taxon>
        <taxon>Metazoa</taxon>
        <taxon>Ecdysozoa</taxon>
        <taxon>Arthropoda</taxon>
        <taxon>Hexapoda</taxon>
        <taxon>Insecta</taxon>
        <taxon>Pterygota</taxon>
        <taxon>Neoptera</taxon>
        <taxon>Endopterygota</taxon>
        <taxon>Diptera</taxon>
        <taxon>Nematocera</taxon>
        <taxon>Culicoidea</taxon>
        <taxon>Culicidae</taxon>
        <taxon>Anophelinae</taxon>
        <taxon>Anopheles</taxon>
    </lineage>
</organism>
<feature type="domain" description="Chaperone DnaJ C-terminal" evidence="2">
    <location>
        <begin position="7"/>
        <end position="126"/>
    </location>
</feature>
<keyword evidence="4" id="KW-1185">Reference proteome</keyword>
<dbReference type="STRING" id="43041.A0A182KC32"/>
<evidence type="ECO:0000313" key="3">
    <source>
        <dbReference type="EnsemblMetazoa" id="ACHR008319-PA"/>
    </source>
</evidence>
<proteinExistence type="predicted"/>
<sequence length="153" mass="17088">MCQVLMQTVLINITPSMRNGDKIVMHRYGHEVGGVTGDLVVFLNQSKNPVFSVVGDDLLCVRNVPLTMAVYGGRVDVKGIDNKNIRIVLAEPFPLYPPLVKRIEGEGMKTLNGRGSLMVKFYVYFPSVPSHLMTESLKVLRKVEQDPKNAEEE</sequence>
<dbReference type="InterPro" id="IPR008971">
    <property type="entry name" value="HSP40/DnaJ_pept-bd"/>
</dbReference>
<dbReference type="GO" id="GO:0051082">
    <property type="term" value="F:unfolded protein binding"/>
    <property type="evidence" value="ECO:0007669"/>
    <property type="project" value="InterPro"/>
</dbReference>
<dbReference type="PANTHER" id="PTHR24078">
    <property type="entry name" value="DNAJ HOMOLOG SUBFAMILY C MEMBER"/>
    <property type="match status" value="1"/>
</dbReference>
<dbReference type="Proteomes" id="UP000075881">
    <property type="component" value="Unassembled WGS sequence"/>
</dbReference>
<dbReference type="AlphaFoldDB" id="A0A182KC32"/>
<dbReference type="VEuPathDB" id="VectorBase:ACHR008319"/>
<dbReference type="SUPFAM" id="SSF49493">
    <property type="entry name" value="HSP40/DnaJ peptide-binding domain"/>
    <property type="match status" value="2"/>
</dbReference>
<dbReference type="GO" id="GO:0051087">
    <property type="term" value="F:protein-folding chaperone binding"/>
    <property type="evidence" value="ECO:0007669"/>
    <property type="project" value="TreeGrafter"/>
</dbReference>
<evidence type="ECO:0000256" key="1">
    <source>
        <dbReference type="ARBA" id="ARBA00023186"/>
    </source>
</evidence>